<dbReference type="AlphaFoldDB" id="A0A835S775"/>
<dbReference type="InterPro" id="IPR051861">
    <property type="entry name" value="NET_actin-binding_domain"/>
</dbReference>
<keyword evidence="1" id="KW-0175">Coiled coil</keyword>
<dbReference type="Pfam" id="PF07765">
    <property type="entry name" value="KIP1"/>
    <property type="match status" value="1"/>
</dbReference>
<feature type="domain" description="NAB" evidence="4">
    <location>
        <begin position="9"/>
        <end position="89"/>
    </location>
</feature>
<evidence type="ECO:0000256" key="3">
    <source>
        <dbReference type="SAM" id="MobiDB-lite"/>
    </source>
</evidence>
<dbReference type="Proteomes" id="UP000636800">
    <property type="component" value="Chromosome 1"/>
</dbReference>
<accession>A0A835S775</accession>
<comment type="similarity">
    <text evidence="2">Belongs to the NET family.</text>
</comment>
<protein>
    <recommendedName>
        <fullName evidence="4">NAB domain-containing protein</fullName>
    </recommendedName>
</protein>
<evidence type="ECO:0000313" key="6">
    <source>
        <dbReference type="EMBL" id="KAG0501106.1"/>
    </source>
</evidence>
<organism evidence="6 8">
    <name type="scientific">Vanilla planifolia</name>
    <name type="common">Vanilla</name>
    <dbReference type="NCBI Taxonomy" id="51239"/>
    <lineage>
        <taxon>Eukaryota</taxon>
        <taxon>Viridiplantae</taxon>
        <taxon>Streptophyta</taxon>
        <taxon>Embryophyta</taxon>
        <taxon>Tracheophyta</taxon>
        <taxon>Spermatophyta</taxon>
        <taxon>Magnoliopsida</taxon>
        <taxon>Liliopsida</taxon>
        <taxon>Asparagales</taxon>
        <taxon>Orchidaceae</taxon>
        <taxon>Vanilloideae</taxon>
        <taxon>Vanilleae</taxon>
        <taxon>Vanilla</taxon>
    </lineage>
</organism>
<proteinExistence type="inferred from homology"/>
<name>A0A835S775_VANPL</name>
<evidence type="ECO:0000256" key="2">
    <source>
        <dbReference type="ARBA" id="ARBA00038006"/>
    </source>
</evidence>
<dbReference type="EMBL" id="JADCNM010000001">
    <property type="protein sequence ID" value="KAG0501106.1"/>
    <property type="molecule type" value="Genomic_DNA"/>
</dbReference>
<evidence type="ECO:0000256" key="1">
    <source>
        <dbReference type="ARBA" id="ARBA00023054"/>
    </source>
</evidence>
<dbReference type="PANTHER" id="PTHR32258:SF28">
    <property type="entry name" value="PROTEIN NETWORKED 3A-RELATED"/>
    <property type="match status" value="1"/>
</dbReference>
<feature type="compositionally biased region" description="Basic and acidic residues" evidence="3">
    <location>
        <begin position="129"/>
        <end position="144"/>
    </location>
</feature>
<keyword evidence="7" id="KW-1185">Reference proteome</keyword>
<dbReference type="OrthoDB" id="2019833at2759"/>
<dbReference type="PANTHER" id="PTHR32258">
    <property type="entry name" value="PROTEIN NETWORKED 4A"/>
    <property type="match status" value="1"/>
</dbReference>
<comment type="caution">
    <text evidence="6">The sequence shown here is derived from an EMBL/GenBank/DDBJ whole genome shotgun (WGS) entry which is preliminary data.</text>
</comment>
<gene>
    <name evidence="6" type="ORF">HPP92_001178</name>
    <name evidence="5" type="ORF">HPP92_001327</name>
</gene>
<reference evidence="7 8" key="1">
    <citation type="journal article" date="2020" name="Nat. Food">
        <title>A phased Vanilla planifolia genome enables genetic improvement of flavour and production.</title>
        <authorList>
            <person name="Hasing T."/>
            <person name="Tang H."/>
            <person name="Brym M."/>
            <person name="Khazi F."/>
            <person name="Huang T."/>
            <person name="Chambers A.H."/>
        </authorList>
    </citation>
    <scope>NUCLEOTIDE SEQUENCE [LARGE SCALE GENOMIC DNA]</scope>
    <source>
        <tissue evidence="6">Leaf</tissue>
    </source>
</reference>
<evidence type="ECO:0000259" key="4">
    <source>
        <dbReference type="PROSITE" id="PS51774"/>
    </source>
</evidence>
<feature type="region of interest" description="Disordered" evidence="3">
    <location>
        <begin position="104"/>
        <end position="147"/>
    </location>
</feature>
<evidence type="ECO:0000313" key="8">
    <source>
        <dbReference type="Proteomes" id="UP000639772"/>
    </source>
</evidence>
<dbReference type="InterPro" id="IPR011684">
    <property type="entry name" value="NAB"/>
</dbReference>
<sequence>MGDNKTTSCSWWFGSHSSTKRSPWLHATLSDLERKILGMVNLIEGEADSFSQRAEMYYKKRPELVNLMEDFYRSYRSLAEQHDLLRSEAGTQFTVSVNSNFSNRSWSQDGSDSDASEVHDPEPEAMVASKDETKGEEPNKREQSSGHVLQLRSEVERLEKEKEILKAELEVKDEAKRQVIRQLSLAVQILKEENVSLKGFIVDRKRRGGKFEFNKLKGAFSGAGKLFRFTSKRETSLSLVAL</sequence>
<dbReference type="EMBL" id="JADCNL010000001">
    <property type="protein sequence ID" value="KAG0496636.1"/>
    <property type="molecule type" value="Genomic_DNA"/>
</dbReference>
<evidence type="ECO:0000313" key="7">
    <source>
        <dbReference type="Proteomes" id="UP000636800"/>
    </source>
</evidence>
<dbReference type="PROSITE" id="PS51774">
    <property type="entry name" value="NAB"/>
    <property type="match status" value="1"/>
</dbReference>
<dbReference type="GO" id="GO:0003779">
    <property type="term" value="F:actin binding"/>
    <property type="evidence" value="ECO:0007669"/>
    <property type="project" value="InterPro"/>
</dbReference>
<dbReference type="Proteomes" id="UP000639772">
    <property type="component" value="Chromosome 1"/>
</dbReference>
<evidence type="ECO:0000313" key="5">
    <source>
        <dbReference type="EMBL" id="KAG0496636.1"/>
    </source>
</evidence>